<dbReference type="AlphaFoldDB" id="A0AAE7KZC8"/>
<dbReference type="Proteomes" id="UP000510650">
    <property type="component" value="Chromosome"/>
</dbReference>
<evidence type="ECO:0000313" key="2">
    <source>
        <dbReference type="Proteomes" id="UP000510650"/>
    </source>
</evidence>
<accession>A0AAE7KZC8</accession>
<gene>
    <name evidence="1" type="ORF">HV183_14340</name>
</gene>
<protein>
    <submittedName>
        <fullName evidence="1">Uncharacterized protein</fullName>
    </submittedName>
</protein>
<organism evidence="1 2">
    <name type="scientific">Citrobacter freundii</name>
    <dbReference type="NCBI Taxonomy" id="546"/>
    <lineage>
        <taxon>Bacteria</taxon>
        <taxon>Pseudomonadati</taxon>
        <taxon>Pseudomonadota</taxon>
        <taxon>Gammaproteobacteria</taxon>
        <taxon>Enterobacterales</taxon>
        <taxon>Enterobacteriaceae</taxon>
        <taxon>Citrobacter</taxon>
        <taxon>Citrobacter freundii complex</taxon>
    </lineage>
</organism>
<reference evidence="2" key="1">
    <citation type="submission" date="2020-06" db="EMBL/GenBank/DDBJ databases">
        <title>REHAB project genomes.</title>
        <authorList>
            <person name="Shaw L.P."/>
        </authorList>
    </citation>
    <scope>NUCLEOTIDE SEQUENCE [LARGE SCALE GENOMIC DNA]</scope>
    <source>
        <strain evidence="2">RHBSTW-00398</strain>
    </source>
</reference>
<dbReference type="RefSeq" id="WP_139081552.1">
    <property type="nucleotide sequence ID" value="NZ_CP055538.1"/>
</dbReference>
<sequence length="143" mass="16300">MDSRWRRVDLLSSFGRIVFGVCNDRAAAYSWSSNGLFNGLIISHSSREQLNAIDQTIKLRQHEYKAEKDPAKKREIAERHMLASFDINTLVMEANHLAREIDAQAEAIRLLYLTDPEAAKTAFKALEDQYGDILGTLESRVFK</sequence>
<evidence type="ECO:0000313" key="1">
    <source>
        <dbReference type="EMBL" id="QLO14515.1"/>
    </source>
</evidence>
<proteinExistence type="predicted"/>
<dbReference type="EMBL" id="CP055538">
    <property type="protein sequence ID" value="QLO14515.1"/>
    <property type="molecule type" value="Genomic_DNA"/>
</dbReference>
<name>A0AAE7KZC8_CITFR</name>